<gene>
    <name evidence="5" type="ORF">GIS00_19685</name>
</gene>
<dbReference type="InterPro" id="IPR002577">
    <property type="entry name" value="HTH_HxlR"/>
</dbReference>
<dbReference type="InterPro" id="IPR036390">
    <property type="entry name" value="WH_DNA-bd_sf"/>
</dbReference>
<keyword evidence="2" id="KW-0238">DNA-binding</keyword>
<evidence type="ECO:0000259" key="4">
    <source>
        <dbReference type="PROSITE" id="PS51118"/>
    </source>
</evidence>
<dbReference type="SUPFAM" id="SSF46785">
    <property type="entry name" value="Winged helix' DNA-binding domain"/>
    <property type="match status" value="1"/>
</dbReference>
<evidence type="ECO:0000256" key="3">
    <source>
        <dbReference type="ARBA" id="ARBA00023163"/>
    </source>
</evidence>
<reference evidence="5 6" key="1">
    <citation type="submission" date="2019-11" db="EMBL/GenBank/DDBJ databases">
        <authorList>
            <person name="Jiang L.-Q."/>
        </authorList>
    </citation>
    <scope>NUCLEOTIDE SEQUENCE [LARGE SCALE GENOMIC DNA]</scope>
    <source>
        <strain evidence="5 6">YIM 132087</strain>
    </source>
</reference>
<proteinExistence type="predicted"/>
<evidence type="ECO:0000256" key="2">
    <source>
        <dbReference type="ARBA" id="ARBA00023125"/>
    </source>
</evidence>
<dbReference type="Pfam" id="PF01638">
    <property type="entry name" value="HxlR"/>
    <property type="match status" value="1"/>
</dbReference>
<sequence length="222" mass="24273">MTTRTYGQFCGLTRGADLLGGRWSLPLVRDLLLGPARFTELLAGFPGMPTNQLTSRLRELEDAGVVRRVIGGERGIRYELTEWGRELEPVITALGRWGATRMDEPVEGEIVTVAGLATMLRTSFSGRLHAGPEAPTVFEVFEGDLVAHATVCRDVIEVATGPADHPDLRVSAGEHFRAFIAGEYSAAEYAALPDVRMEGDPALLEEFAALFRIPLELPRVVR</sequence>
<evidence type="ECO:0000313" key="6">
    <source>
        <dbReference type="Proteomes" id="UP000460221"/>
    </source>
</evidence>
<keyword evidence="6" id="KW-1185">Reference proteome</keyword>
<dbReference type="GO" id="GO:0003677">
    <property type="term" value="F:DNA binding"/>
    <property type="evidence" value="ECO:0007669"/>
    <property type="project" value="UniProtKB-KW"/>
</dbReference>
<accession>A0A7K1FPU6</accession>
<evidence type="ECO:0000256" key="1">
    <source>
        <dbReference type="ARBA" id="ARBA00023015"/>
    </source>
</evidence>
<organism evidence="5 6">
    <name type="scientific">Nakamurella alba</name>
    <dbReference type="NCBI Taxonomy" id="2665158"/>
    <lineage>
        <taxon>Bacteria</taxon>
        <taxon>Bacillati</taxon>
        <taxon>Actinomycetota</taxon>
        <taxon>Actinomycetes</taxon>
        <taxon>Nakamurellales</taxon>
        <taxon>Nakamurellaceae</taxon>
        <taxon>Nakamurella</taxon>
    </lineage>
</organism>
<dbReference type="PROSITE" id="PS51118">
    <property type="entry name" value="HTH_HXLR"/>
    <property type="match status" value="1"/>
</dbReference>
<evidence type="ECO:0000313" key="5">
    <source>
        <dbReference type="EMBL" id="MTD16165.1"/>
    </source>
</evidence>
<dbReference type="Gene3D" id="1.10.10.10">
    <property type="entry name" value="Winged helix-like DNA-binding domain superfamily/Winged helix DNA-binding domain"/>
    <property type="match status" value="1"/>
</dbReference>
<name>A0A7K1FPU6_9ACTN</name>
<comment type="caution">
    <text evidence="5">The sequence shown here is derived from an EMBL/GenBank/DDBJ whole genome shotgun (WGS) entry which is preliminary data.</text>
</comment>
<keyword evidence="1" id="KW-0805">Transcription regulation</keyword>
<dbReference type="RefSeq" id="WP_154770121.1">
    <property type="nucleotide sequence ID" value="NZ_WLYK01000008.1"/>
</dbReference>
<protein>
    <submittedName>
        <fullName evidence="5">HxlR family transcriptional regulator</fullName>
    </submittedName>
</protein>
<dbReference type="PANTHER" id="PTHR33204:SF18">
    <property type="entry name" value="TRANSCRIPTIONAL REGULATORY PROTEIN"/>
    <property type="match status" value="1"/>
</dbReference>
<dbReference type="InterPro" id="IPR036388">
    <property type="entry name" value="WH-like_DNA-bd_sf"/>
</dbReference>
<dbReference type="Proteomes" id="UP000460221">
    <property type="component" value="Unassembled WGS sequence"/>
</dbReference>
<dbReference type="AlphaFoldDB" id="A0A7K1FPU6"/>
<dbReference type="EMBL" id="WLYK01000008">
    <property type="protein sequence ID" value="MTD16165.1"/>
    <property type="molecule type" value="Genomic_DNA"/>
</dbReference>
<dbReference type="PANTHER" id="PTHR33204">
    <property type="entry name" value="TRANSCRIPTIONAL REGULATOR, MARR FAMILY"/>
    <property type="match status" value="1"/>
</dbReference>
<feature type="domain" description="HTH hxlR-type" evidence="4">
    <location>
        <begin position="10"/>
        <end position="106"/>
    </location>
</feature>
<keyword evidence="3" id="KW-0804">Transcription</keyword>